<reference evidence="4 5" key="1">
    <citation type="submission" date="2018-04" db="EMBL/GenBank/DDBJ databases">
        <title>Genomic Encyclopedia of Type Strains, Phase IV (KMG-IV): sequencing the most valuable type-strain genomes for metagenomic binning, comparative biology and taxonomic classification.</title>
        <authorList>
            <person name="Goeker M."/>
        </authorList>
    </citation>
    <scope>NUCLEOTIDE SEQUENCE [LARGE SCALE GENOMIC DNA]</scope>
    <source>
        <strain evidence="4 5">DSM 45771</strain>
    </source>
</reference>
<gene>
    <name evidence="4" type="ORF">C8D89_11963</name>
</gene>
<dbReference type="PANTHER" id="PTHR45947:SF3">
    <property type="entry name" value="SULFOQUINOVOSYL TRANSFERASE SQD2"/>
    <property type="match status" value="1"/>
</dbReference>
<protein>
    <submittedName>
        <fullName evidence="4">Glycosyltransferase involved in cell wall biosynthesis</fullName>
    </submittedName>
</protein>
<accession>A0A2U1EVI2</accession>
<keyword evidence="2 4" id="KW-0808">Transferase</keyword>
<feature type="domain" description="Glycosyltransferase subfamily 4-like N-terminal" evidence="3">
    <location>
        <begin position="19"/>
        <end position="200"/>
    </location>
</feature>
<evidence type="ECO:0000313" key="4">
    <source>
        <dbReference type="EMBL" id="PVZ03954.1"/>
    </source>
</evidence>
<dbReference type="RefSeq" id="WP_116710761.1">
    <property type="nucleotide sequence ID" value="NZ_QEKW01000019.1"/>
</dbReference>
<dbReference type="Gene3D" id="3.40.50.2000">
    <property type="entry name" value="Glycogen Phosphorylase B"/>
    <property type="match status" value="2"/>
</dbReference>
<dbReference type="CDD" id="cd03794">
    <property type="entry name" value="GT4_WbuB-like"/>
    <property type="match status" value="1"/>
</dbReference>
<dbReference type="Pfam" id="PF13692">
    <property type="entry name" value="Glyco_trans_1_4"/>
    <property type="match status" value="1"/>
</dbReference>
<dbReference type="InterPro" id="IPR028098">
    <property type="entry name" value="Glyco_trans_4-like_N"/>
</dbReference>
<dbReference type="InterPro" id="IPR050194">
    <property type="entry name" value="Glycosyltransferase_grp1"/>
</dbReference>
<comment type="caution">
    <text evidence="4">The sequence shown here is derived from an EMBL/GenBank/DDBJ whole genome shotgun (WGS) entry which is preliminary data.</text>
</comment>
<dbReference type="Proteomes" id="UP000245639">
    <property type="component" value="Unassembled WGS sequence"/>
</dbReference>
<evidence type="ECO:0000259" key="3">
    <source>
        <dbReference type="Pfam" id="PF13579"/>
    </source>
</evidence>
<evidence type="ECO:0000313" key="5">
    <source>
        <dbReference type="Proteomes" id="UP000245639"/>
    </source>
</evidence>
<keyword evidence="1" id="KW-0328">Glycosyltransferase</keyword>
<organism evidence="4 5">
    <name type="scientific">Actinomycetospora cinnamomea</name>
    <dbReference type="NCBI Taxonomy" id="663609"/>
    <lineage>
        <taxon>Bacteria</taxon>
        <taxon>Bacillati</taxon>
        <taxon>Actinomycetota</taxon>
        <taxon>Actinomycetes</taxon>
        <taxon>Pseudonocardiales</taxon>
        <taxon>Pseudonocardiaceae</taxon>
        <taxon>Actinomycetospora</taxon>
    </lineage>
</organism>
<sequence>MTKALRVLILGLNYAPEPTGIAPYTTGMAHFLAEAGHDVHVITGLPHYPHWEVAPGYRGRRIHEEDGKVRITRVSHPVPAKPTGKSRIAMEAAFALQAAAVAGPRPDVVLAVSPALLTVATALRWRSPGRTAVGVITQDLYSRAIAETGALGGKGTKAAERLERALLRRADGVIAIHESFRRSLVNLGVDDDRITTIRNWTHIKGVVGDTTKLRRRLGWRDDEIVALHAGNMGAKQGLENVVEAARAADRDGLPVRFVLLGAGNQRAYLEGLGAGIERLQFIDPLPGDEFQTAMAAADVLLLNERPEVAEMCVPSKLTSYFASGRPVIAATSTRSAATSEVLHSGGGRLVAPGQPEALLRVVLEVGADKEEALAMGFRGQLFARDALDEGAARTAYVSWVEQLAGRGSVVLATDADVSAIPAPRSGRLRRLGRVTTGRKHDEAGAEVTP</sequence>
<name>A0A2U1EVI2_9PSEU</name>
<proteinExistence type="predicted"/>
<evidence type="ECO:0000256" key="1">
    <source>
        <dbReference type="ARBA" id="ARBA00022676"/>
    </source>
</evidence>
<dbReference type="SUPFAM" id="SSF53756">
    <property type="entry name" value="UDP-Glycosyltransferase/glycogen phosphorylase"/>
    <property type="match status" value="1"/>
</dbReference>
<dbReference type="EMBL" id="QEKW01000019">
    <property type="protein sequence ID" value="PVZ03954.1"/>
    <property type="molecule type" value="Genomic_DNA"/>
</dbReference>
<dbReference type="OrthoDB" id="3180470at2"/>
<dbReference type="GO" id="GO:1901137">
    <property type="term" value="P:carbohydrate derivative biosynthetic process"/>
    <property type="evidence" value="ECO:0007669"/>
    <property type="project" value="UniProtKB-ARBA"/>
</dbReference>
<evidence type="ECO:0000256" key="2">
    <source>
        <dbReference type="ARBA" id="ARBA00022679"/>
    </source>
</evidence>
<dbReference type="PANTHER" id="PTHR45947">
    <property type="entry name" value="SULFOQUINOVOSYL TRANSFERASE SQD2"/>
    <property type="match status" value="1"/>
</dbReference>
<dbReference type="AlphaFoldDB" id="A0A2U1EVI2"/>
<keyword evidence="5" id="KW-1185">Reference proteome</keyword>
<dbReference type="GO" id="GO:0016758">
    <property type="term" value="F:hexosyltransferase activity"/>
    <property type="evidence" value="ECO:0007669"/>
    <property type="project" value="TreeGrafter"/>
</dbReference>
<dbReference type="Pfam" id="PF13579">
    <property type="entry name" value="Glyco_trans_4_4"/>
    <property type="match status" value="1"/>
</dbReference>